<dbReference type="InterPro" id="IPR002818">
    <property type="entry name" value="DJ-1/PfpI"/>
</dbReference>
<name>A0A679GHX5_9GAMM</name>
<evidence type="ECO:0000256" key="1">
    <source>
        <dbReference type="SAM" id="SignalP"/>
    </source>
</evidence>
<dbReference type="GeneID" id="57400068"/>
<dbReference type="SUPFAM" id="SSF52317">
    <property type="entry name" value="Class I glutamine amidotransferase-like"/>
    <property type="match status" value="1"/>
</dbReference>
<dbReference type="KEGG" id="poj:PtoMrB4_48430"/>
<dbReference type="RefSeq" id="WP_172434690.1">
    <property type="nucleotide sequence ID" value="NZ_AP022642.1"/>
</dbReference>
<keyword evidence="1" id="KW-0732">Signal</keyword>
<evidence type="ECO:0000313" key="4">
    <source>
        <dbReference type="Proteomes" id="UP000501237"/>
    </source>
</evidence>
<reference evidence="3 4" key="1">
    <citation type="journal article" date="2020" name="Microbiol. Resour. Announc.">
        <title>Complete genome sequence of Pseudomonas otitidis strain MrB4, isolated from Lake Biwa in Japan.</title>
        <authorList>
            <person name="Miyazaki K."/>
            <person name="Hase E."/>
            <person name="Maruya T."/>
        </authorList>
    </citation>
    <scope>NUCLEOTIDE SEQUENCE [LARGE SCALE GENOMIC DNA]</scope>
    <source>
        <strain evidence="3 4">MrB4</strain>
    </source>
</reference>
<evidence type="ECO:0000313" key="3">
    <source>
        <dbReference type="EMBL" id="BCA30866.1"/>
    </source>
</evidence>
<dbReference type="Pfam" id="PF01965">
    <property type="entry name" value="DJ-1_PfpI"/>
    <property type="match status" value="1"/>
</dbReference>
<gene>
    <name evidence="3" type="ORF">PtoMrB4_48430</name>
</gene>
<dbReference type="AlphaFoldDB" id="A0A679GHX5"/>
<dbReference type="Gene3D" id="3.40.50.880">
    <property type="match status" value="1"/>
</dbReference>
<dbReference type="PANTHER" id="PTHR43130:SF3">
    <property type="entry name" value="HTH-TYPE TRANSCRIPTIONAL REGULATOR RV1931C"/>
    <property type="match status" value="1"/>
</dbReference>
<sequence length="354" mass="38006">MRTLLLILASLLLPTPALADDALPPYHPRFGRTQPVIVVVAENGMTELVDLLVPFSVLSRAQVGEVIVLSTQPGPVQLMPALRMRAQATVDAFEQRYPDGADYLIVPAVHHSDDPRLTRFVTEQAARGATVVGICDGVLVLGQAGLLEGRRATGHWYSRDERQADFPRTQWQEDRRYLADGNLVTTSGVSAALPASLALVAAIAGDEKAHAVGREIGVERWSAEHHSLGFALGTRGYLTAAGNWLLPWRQETLAVTLAPGMDEATLALQVDAWARTFRTRVVGSAGTPVTSLHGLELLPDTAEAEDTVELPAPQALPGAVLDEALQAIDARYGSATADLVAAQLEYPYKPLRAP</sequence>
<evidence type="ECO:0000259" key="2">
    <source>
        <dbReference type="Pfam" id="PF01965"/>
    </source>
</evidence>
<accession>A0A679GHX5</accession>
<feature type="signal peptide" evidence="1">
    <location>
        <begin position="1"/>
        <end position="19"/>
    </location>
</feature>
<dbReference type="InterPro" id="IPR029062">
    <property type="entry name" value="Class_I_gatase-like"/>
</dbReference>
<organism evidence="3 4">
    <name type="scientific">Metapseudomonas otitidis</name>
    <dbReference type="NCBI Taxonomy" id="319939"/>
    <lineage>
        <taxon>Bacteria</taxon>
        <taxon>Pseudomonadati</taxon>
        <taxon>Pseudomonadota</taxon>
        <taxon>Gammaproteobacteria</taxon>
        <taxon>Pseudomonadales</taxon>
        <taxon>Pseudomonadaceae</taxon>
        <taxon>Metapseudomonas</taxon>
    </lineage>
</organism>
<dbReference type="PANTHER" id="PTHR43130">
    <property type="entry name" value="ARAC-FAMILY TRANSCRIPTIONAL REGULATOR"/>
    <property type="match status" value="1"/>
</dbReference>
<dbReference type="EMBL" id="AP022642">
    <property type="protein sequence ID" value="BCA30866.1"/>
    <property type="molecule type" value="Genomic_DNA"/>
</dbReference>
<dbReference type="InterPro" id="IPR052158">
    <property type="entry name" value="INH-QAR"/>
</dbReference>
<feature type="chain" id="PRO_5025564304" evidence="1">
    <location>
        <begin position="20"/>
        <end position="354"/>
    </location>
</feature>
<protein>
    <submittedName>
        <fullName evidence="3">Transcriptional regulator</fullName>
    </submittedName>
</protein>
<dbReference type="Proteomes" id="UP000501237">
    <property type="component" value="Chromosome"/>
</dbReference>
<feature type="domain" description="DJ-1/PfpI" evidence="2">
    <location>
        <begin position="37"/>
        <end position="200"/>
    </location>
</feature>
<proteinExistence type="predicted"/>